<feature type="compositionally biased region" description="Low complexity" evidence="1">
    <location>
        <begin position="22"/>
        <end position="40"/>
    </location>
</feature>
<keyword evidence="3" id="KW-1185">Reference proteome</keyword>
<comment type="caution">
    <text evidence="2">The sequence shown here is derived from an EMBL/GenBank/DDBJ whole genome shotgun (WGS) entry which is preliminary data.</text>
</comment>
<proteinExistence type="predicted"/>
<sequence>MPTTPPKFTFGRQTQGNYNHRPAFSSPLSSSPIRASSLSPPALPHDQQMMQQPLSPCKSNFLNALPRQTQSSPIMDSHQQSGFYSSENGSLQPPKSAPNNKFRFASRNPRPNPMLKRREEAQEGRRRLFFQNVRQRQDDKRWDMRGGKDELYKLEWWRQQRERALAMQAEEARQIGFLDADMVARDEEEMRMHYAQPSQHQLDHHQHAAQNGTDMDAMMADAIALQEQAEMDALISAMENGQDAAQTPFKSGQFSDDEDDYDGLFMDFIQQQQQQQHQQQNQERIGESEDVEMT</sequence>
<reference evidence="2" key="2">
    <citation type="submission" date="2023-05" db="EMBL/GenBank/DDBJ databases">
        <authorList>
            <consortium name="Lawrence Berkeley National Laboratory"/>
            <person name="Steindorff A."/>
            <person name="Hensen N."/>
            <person name="Bonometti L."/>
            <person name="Westerberg I."/>
            <person name="Brannstrom I.O."/>
            <person name="Guillou S."/>
            <person name="Cros-Aarteil S."/>
            <person name="Calhoun S."/>
            <person name="Haridas S."/>
            <person name="Kuo A."/>
            <person name="Mondo S."/>
            <person name="Pangilinan J."/>
            <person name="Riley R."/>
            <person name="Labutti K."/>
            <person name="Andreopoulos B."/>
            <person name="Lipzen A."/>
            <person name="Chen C."/>
            <person name="Yanf M."/>
            <person name="Daum C."/>
            <person name="Ng V."/>
            <person name="Clum A."/>
            <person name="Ohm R."/>
            <person name="Martin F."/>
            <person name="Silar P."/>
            <person name="Natvig D."/>
            <person name="Lalanne C."/>
            <person name="Gautier V."/>
            <person name="Ament-Velasquez S.L."/>
            <person name="Kruys A."/>
            <person name="Hutchinson M.I."/>
            <person name="Powell A.J."/>
            <person name="Barry K."/>
            <person name="Miller A.N."/>
            <person name="Grigoriev I.V."/>
            <person name="Debuchy R."/>
            <person name="Gladieux P."/>
            <person name="Thoren M.H."/>
            <person name="Johannesson H."/>
        </authorList>
    </citation>
    <scope>NUCLEOTIDE SEQUENCE</scope>
    <source>
        <strain evidence="2">CBS 141.50</strain>
    </source>
</reference>
<feature type="region of interest" description="Disordered" evidence="1">
    <location>
        <begin position="1"/>
        <end position="139"/>
    </location>
</feature>
<dbReference type="EMBL" id="MU853554">
    <property type="protein sequence ID" value="KAK4147994.1"/>
    <property type="molecule type" value="Genomic_DNA"/>
</dbReference>
<evidence type="ECO:0000313" key="3">
    <source>
        <dbReference type="Proteomes" id="UP001302676"/>
    </source>
</evidence>
<feature type="compositionally biased region" description="Polar residues" evidence="1">
    <location>
        <begin position="243"/>
        <end position="254"/>
    </location>
</feature>
<gene>
    <name evidence="2" type="ORF">C8A04DRAFT_23785</name>
</gene>
<name>A0AAN6VBE9_9PEZI</name>
<evidence type="ECO:0000313" key="2">
    <source>
        <dbReference type="EMBL" id="KAK4147994.1"/>
    </source>
</evidence>
<feature type="compositionally biased region" description="Basic and acidic residues" evidence="1">
    <location>
        <begin position="116"/>
        <end position="126"/>
    </location>
</feature>
<feature type="region of interest" description="Disordered" evidence="1">
    <location>
        <begin position="267"/>
        <end position="294"/>
    </location>
</feature>
<reference evidence="2" key="1">
    <citation type="journal article" date="2023" name="Mol. Phylogenet. Evol.">
        <title>Genome-scale phylogeny and comparative genomics of the fungal order Sordariales.</title>
        <authorList>
            <person name="Hensen N."/>
            <person name="Bonometti L."/>
            <person name="Westerberg I."/>
            <person name="Brannstrom I.O."/>
            <person name="Guillou S."/>
            <person name="Cros-Aarteil S."/>
            <person name="Calhoun S."/>
            <person name="Haridas S."/>
            <person name="Kuo A."/>
            <person name="Mondo S."/>
            <person name="Pangilinan J."/>
            <person name="Riley R."/>
            <person name="LaButti K."/>
            <person name="Andreopoulos B."/>
            <person name="Lipzen A."/>
            <person name="Chen C."/>
            <person name="Yan M."/>
            <person name="Daum C."/>
            <person name="Ng V."/>
            <person name="Clum A."/>
            <person name="Steindorff A."/>
            <person name="Ohm R.A."/>
            <person name="Martin F."/>
            <person name="Silar P."/>
            <person name="Natvig D.O."/>
            <person name="Lalanne C."/>
            <person name="Gautier V."/>
            <person name="Ament-Velasquez S.L."/>
            <person name="Kruys A."/>
            <person name="Hutchinson M.I."/>
            <person name="Powell A.J."/>
            <person name="Barry K."/>
            <person name="Miller A.N."/>
            <person name="Grigoriev I.V."/>
            <person name="Debuchy R."/>
            <person name="Gladieux P."/>
            <person name="Hiltunen Thoren M."/>
            <person name="Johannesson H."/>
        </authorList>
    </citation>
    <scope>NUCLEOTIDE SEQUENCE</scope>
    <source>
        <strain evidence="2">CBS 141.50</strain>
    </source>
</reference>
<dbReference type="GeneID" id="87815420"/>
<evidence type="ECO:0000256" key="1">
    <source>
        <dbReference type="SAM" id="MobiDB-lite"/>
    </source>
</evidence>
<organism evidence="2 3">
    <name type="scientific">Dichotomopilus funicola</name>
    <dbReference type="NCBI Taxonomy" id="1934379"/>
    <lineage>
        <taxon>Eukaryota</taxon>
        <taxon>Fungi</taxon>
        <taxon>Dikarya</taxon>
        <taxon>Ascomycota</taxon>
        <taxon>Pezizomycotina</taxon>
        <taxon>Sordariomycetes</taxon>
        <taxon>Sordariomycetidae</taxon>
        <taxon>Sordariales</taxon>
        <taxon>Chaetomiaceae</taxon>
        <taxon>Dichotomopilus</taxon>
    </lineage>
</organism>
<dbReference type="RefSeq" id="XP_062641365.1">
    <property type="nucleotide sequence ID" value="XM_062778807.1"/>
</dbReference>
<feature type="region of interest" description="Disordered" evidence="1">
    <location>
        <begin position="242"/>
        <end position="261"/>
    </location>
</feature>
<dbReference type="Proteomes" id="UP001302676">
    <property type="component" value="Unassembled WGS sequence"/>
</dbReference>
<accession>A0AAN6VBE9</accession>
<dbReference type="AlphaFoldDB" id="A0AAN6VBE9"/>
<feature type="compositionally biased region" description="Low complexity" evidence="1">
    <location>
        <begin position="270"/>
        <end position="282"/>
    </location>
</feature>
<feature type="compositionally biased region" description="Polar residues" evidence="1">
    <location>
        <begin position="48"/>
        <end position="99"/>
    </location>
</feature>
<protein>
    <submittedName>
        <fullName evidence="2">Uncharacterized protein</fullName>
    </submittedName>
</protein>